<keyword evidence="2" id="KW-1185">Reference proteome</keyword>
<evidence type="ECO:0000313" key="1">
    <source>
        <dbReference type="EMBL" id="SUQ61523.1"/>
    </source>
</evidence>
<dbReference type="Pfam" id="PF07963">
    <property type="entry name" value="N_methyl"/>
    <property type="match status" value="1"/>
</dbReference>
<dbReference type="AlphaFoldDB" id="A0A380SUV4"/>
<proteinExistence type="predicted"/>
<sequence>MDGGRQQGMSLIEVLLAMLVLGLGLFAAAAAQVRALQATDSALQSTQAAYLQHGVLEQARINGALQGPSR</sequence>
<dbReference type="EMBL" id="UIDD01000004">
    <property type="protein sequence ID" value="SUQ61523.1"/>
    <property type="molecule type" value="Genomic_DNA"/>
</dbReference>
<organism evidence="1 2">
    <name type="scientific">Pseudomonas wadenswilerensis</name>
    <dbReference type="NCBI Taxonomy" id="1785161"/>
    <lineage>
        <taxon>Bacteria</taxon>
        <taxon>Pseudomonadati</taxon>
        <taxon>Pseudomonadota</taxon>
        <taxon>Gammaproteobacteria</taxon>
        <taxon>Pseudomonadales</taxon>
        <taxon>Pseudomonadaceae</taxon>
        <taxon>Pseudomonas</taxon>
    </lineage>
</organism>
<accession>A0A380SUV4</accession>
<reference evidence="2" key="1">
    <citation type="submission" date="2018-07" db="EMBL/GenBank/DDBJ databases">
        <authorList>
            <person name="Blom J."/>
        </authorList>
    </citation>
    <scope>NUCLEOTIDE SEQUENCE [LARGE SCALE GENOMIC DNA]</scope>
    <source>
        <strain evidence="2">CCOS 864</strain>
    </source>
</reference>
<dbReference type="RefSeq" id="WP_244211877.1">
    <property type="nucleotide sequence ID" value="NZ_CBCSFG010000036.1"/>
</dbReference>
<dbReference type="Proteomes" id="UP000255177">
    <property type="component" value="Unassembled WGS sequence"/>
</dbReference>
<protein>
    <submittedName>
        <fullName evidence="1">Pilus assembly protein PilV</fullName>
    </submittedName>
</protein>
<dbReference type="NCBIfam" id="TIGR02532">
    <property type="entry name" value="IV_pilin_GFxxxE"/>
    <property type="match status" value="1"/>
</dbReference>
<gene>
    <name evidence="1" type="ORF">CCOS864_00942</name>
</gene>
<dbReference type="PROSITE" id="PS00409">
    <property type="entry name" value="PROKAR_NTER_METHYL"/>
    <property type="match status" value="1"/>
</dbReference>
<evidence type="ECO:0000313" key="2">
    <source>
        <dbReference type="Proteomes" id="UP000255177"/>
    </source>
</evidence>
<dbReference type="InterPro" id="IPR012902">
    <property type="entry name" value="N_methyl_site"/>
</dbReference>
<name>A0A380SUV4_9PSED</name>